<dbReference type="Proteomes" id="UP001189429">
    <property type="component" value="Unassembled WGS sequence"/>
</dbReference>
<evidence type="ECO:0000256" key="1">
    <source>
        <dbReference type="SAM" id="MobiDB-lite"/>
    </source>
</evidence>
<dbReference type="PANTHER" id="PTHR21727">
    <property type="entry name" value="PHOSPHORYLATED CTD INTERACTING FACTOR 1"/>
    <property type="match status" value="1"/>
</dbReference>
<dbReference type="Pfam" id="PF12237">
    <property type="entry name" value="PCIF1_WW"/>
    <property type="match status" value="1"/>
</dbReference>
<comment type="caution">
    <text evidence="3">The sequence shown here is derived from an EMBL/GenBank/DDBJ whole genome shotgun (WGS) entry which is preliminary data.</text>
</comment>
<evidence type="ECO:0000313" key="4">
    <source>
        <dbReference type="Proteomes" id="UP001189429"/>
    </source>
</evidence>
<reference evidence="3" key="1">
    <citation type="submission" date="2023-10" db="EMBL/GenBank/DDBJ databases">
        <authorList>
            <person name="Chen Y."/>
            <person name="Shah S."/>
            <person name="Dougan E. K."/>
            <person name="Thang M."/>
            <person name="Chan C."/>
        </authorList>
    </citation>
    <scope>NUCLEOTIDE SEQUENCE [LARGE SCALE GENOMIC DNA]</scope>
</reference>
<evidence type="ECO:0000313" key="3">
    <source>
        <dbReference type="EMBL" id="CAK0905874.1"/>
    </source>
</evidence>
<feature type="domain" description="PCIF1 WW" evidence="2">
    <location>
        <begin position="1"/>
        <end position="69"/>
    </location>
</feature>
<dbReference type="EMBL" id="CAUYUJ010021615">
    <property type="protein sequence ID" value="CAK0905874.1"/>
    <property type="molecule type" value="Genomic_DNA"/>
</dbReference>
<gene>
    <name evidence="3" type="ORF">PCOR1329_LOCUS81429</name>
</gene>
<keyword evidence="4" id="KW-1185">Reference proteome</keyword>
<feature type="region of interest" description="Disordered" evidence="1">
    <location>
        <begin position="69"/>
        <end position="116"/>
    </location>
</feature>
<dbReference type="InterPro" id="IPR039881">
    <property type="entry name" value="PCIF1-like"/>
</dbReference>
<name>A0ABN9Y532_9DINO</name>
<dbReference type="PANTHER" id="PTHR21727:SF0">
    <property type="entry name" value="MRNA (2'-O-METHYLADENOSINE-N(6)-)-METHYLTRANSFERASE"/>
    <property type="match status" value="1"/>
</dbReference>
<dbReference type="InterPro" id="IPR022035">
    <property type="entry name" value="PCIF1_WW"/>
</dbReference>
<sequence>MNPPFVPEVMSAAVEHAEALLDASTGPMSFAIFVPAWKEVACWRQLERSRWVRGPLHVIPAREHVFSDGSQHRAASQFRPASFDTATAGPLPGRQPGCNSAHPAGSPAVNSRAPGW</sequence>
<organism evidence="3 4">
    <name type="scientific">Prorocentrum cordatum</name>
    <dbReference type="NCBI Taxonomy" id="2364126"/>
    <lineage>
        <taxon>Eukaryota</taxon>
        <taxon>Sar</taxon>
        <taxon>Alveolata</taxon>
        <taxon>Dinophyceae</taxon>
        <taxon>Prorocentrales</taxon>
        <taxon>Prorocentraceae</taxon>
        <taxon>Prorocentrum</taxon>
    </lineage>
</organism>
<accession>A0ABN9Y532</accession>
<proteinExistence type="predicted"/>
<protein>
    <recommendedName>
        <fullName evidence="2">PCIF1 WW domain-containing protein</fullName>
    </recommendedName>
</protein>
<evidence type="ECO:0000259" key="2">
    <source>
        <dbReference type="Pfam" id="PF12237"/>
    </source>
</evidence>